<reference evidence="2" key="2">
    <citation type="submission" date="2020-04" db="EMBL/GenBank/DDBJ databases">
        <authorList>
            <person name="Alexandrino P."/>
            <person name="Mendonca T."/>
            <person name="Guaman L."/>
            <person name="Cherix J."/>
            <person name="Lozano-Sakalauskas G."/>
            <person name="Fujita A."/>
            <person name="Filho E.R."/>
            <person name="Long P."/>
            <person name="Padilla G."/>
            <person name="Taciro M.K."/>
            <person name="Gomez J.G."/>
            <person name="Silva L.F."/>
            <person name="Torres M."/>
        </authorList>
    </citation>
    <scope>NUCLEOTIDE SEQUENCE</scope>
    <source>
        <strain evidence="2">LMG 19450</strain>
    </source>
</reference>
<protein>
    <submittedName>
        <fullName evidence="2">Uncharacterized protein</fullName>
    </submittedName>
</protein>
<feature type="region of interest" description="Disordered" evidence="1">
    <location>
        <begin position="83"/>
        <end position="102"/>
    </location>
</feature>
<reference evidence="2" key="1">
    <citation type="journal article" date="2015" name="Genome Announc.">
        <title>Draft Genome Sequence of the Polyhydroxyalkanoate-Producing Bacterium Burkholderia sacchari LMG 19450 Isolated from Brazilian Sugarcane Plantation Soil.</title>
        <authorList>
            <person name="Alexandrino P.M."/>
            <person name="Mendonca T.T."/>
            <person name="Guaman Bautista L.P."/>
            <person name="Cherix J."/>
            <person name="Lozano-Sakalauskas G.C."/>
            <person name="Fujita A."/>
            <person name="Ramos Filho E."/>
            <person name="Long P."/>
            <person name="Padilla G."/>
            <person name="Taciro M.K."/>
            <person name="Gomez J.G."/>
            <person name="Silva L.F."/>
        </authorList>
    </citation>
    <scope>NUCLEOTIDE SEQUENCE</scope>
    <source>
        <strain evidence="2">LMG 19450</strain>
    </source>
</reference>
<dbReference type="EMBL" id="JTDB02000003">
    <property type="protein sequence ID" value="NLP62328.1"/>
    <property type="molecule type" value="Genomic_DNA"/>
</dbReference>
<dbReference type="RefSeq" id="WP_152617072.1">
    <property type="nucleotide sequence ID" value="NZ_CADFGF010000003.1"/>
</dbReference>
<organism evidence="2 3">
    <name type="scientific">Paraburkholderia sacchari</name>
    <dbReference type="NCBI Taxonomy" id="159450"/>
    <lineage>
        <taxon>Bacteria</taxon>
        <taxon>Pseudomonadati</taxon>
        <taxon>Pseudomonadota</taxon>
        <taxon>Betaproteobacteria</taxon>
        <taxon>Burkholderiales</taxon>
        <taxon>Burkholderiaceae</taxon>
        <taxon>Paraburkholderia</taxon>
    </lineage>
</organism>
<dbReference type="OrthoDB" id="10003676at2"/>
<sequence>MENDAGRLAQKKSAASSRADKGLEIFFVNEKGHFEKQLLKYSHSAADPLTLPHTIICYAGGNNRDRPNLRCFSPAIGVAIAQRRSVDTPPPPISIPAESPNRQGLTRISASFQISQYFIA</sequence>
<comment type="caution">
    <text evidence="2">The sequence shown here is derived from an EMBL/GenBank/DDBJ whole genome shotgun (WGS) entry which is preliminary data.</text>
</comment>
<evidence type="ECO:0000256" key="1">
    <source>
        <dbReference type="SAM" id="MobiDB-lite"/>
    </source>
</evidence>
<dbReference type="Proteomes" id="UP000030460">
    <property type="component" value="Unassembled WGS sequence"/>
</dbReference>
<keyword evidence="3" id="KW-1185">Reference proteome</keyword>
<evidence type="ECO:0000313" key="3">
    <source>
        <dbReference type="Proteomes" id="UP000030460"/>
    </source>
</evidence>
<gene>
    <name evidence="2" type="ORF">NH14_014325</name>
</gene>
<dbReference type="AlphaFoldDB" id="A0A8T6ZC84"/>
<proteinExistence type="predicted"/>
<accession>A0A8T6ZC84</accession>
<name>A0A8T6ZC84_9BURK</name>
<evidence type="ECO:0000313" key="2">
    <source>
        <dbReference type="EMBL" id="NLP62328.1"/>
    </source>
</evidence>